<gene>
    <name evidence="1" type="ORF">DJ019_08950</name>
</gene>
<evidence type="ECO:0000313" key="1">
    <source>
        <dbReference type="EMBL" id="RAK66364.1"/>
    </source>
</evidence>
<name>A0A328BKA6_9CAUL</name>
<accession>A0A328BKA6</accession>
<organism evidence="1 2">
    <name type="scientific">Phenylobacterium kunshanense</name>
    <dbReference type="NCBI Taxonomy" id="1445034"/>
    <lineage>
        <taxon>Bacteria</taxon>
        <taxon>Pseudomonadati</taxon>
        <taxon>Pseudomonadota</taxon>
        <taxon>Alphaproteobacteria</taxon>
        <taxon>Caulobacterales</taxon>
        <taxon>Caulobacteraceae</taxon>
        <taxon>Phenylobacterium</taxon>
    </lineage>
</organism>
<reference evidence="1 2" key="1">
    <citation type="submission" date="2018-05" db="EMBL/GenBank/DDBJ databases">
        <authorList>
            <person name="Lanie J.A."/>
            <person name="Ng W.-L."/>
            <person name="Kazmierczak K.M."/>
            <person name="Andrzejewski T.M."/>
            <person name="Davidsen T.M."/>
            <person name="Wayne K.J."/>
            <person name="Tettelin H."/>
            <person name="Glass J.I."/>
            <person name="Rusch D."/>
            <person name="Podicherti R."/>
            <person name="Tsui H.-C.T."/>
            <person name="Winkler M.E."/>
        </authorList>
    </citation>
    <scope>NUCLEOTIDE SEQUENCE [LARGE SCALE GENOMIC DNA]</scope>
    <source>
        <strain evidence="1 2">BUT-10</strain>
    </source>
</reference>
<evidence type="ECO:0000313" key="2">
    <source>
        <dbReference type="Proteomes" id="UP000249524"/>
    </source>
</evidence>
<protein>
    <submittedName>
        <fullName evidence="1">Uncharacterized protein</fullName>
    </submittedName>
</protein>
<comment type="caution">
    <text evidence="1">The sequence shown here is derived from an EMBL/GenBank/DDBJ whole genome shotgun (WGS) entry which is preliminary data.</text>
</comment>
<proteinExistence type="predicted"/>
<dbReference type="AlphaFoldDB" id="A0A328BKA6"/>
<keyword evidence="2" id="KW-1185">Reference proteome</keyword>
<dbReference type="EMBL" id="QFYS01000003">
    <property type="protein sequence ID" value="RAK66364.1"/>
    <property type="molecule type" value="Genomic_DNA"/>
</dbReference>
<dbReference type="RefSeq" id="WP_111275673.1">
    <property type="nucleotide sequence ID" value="NZ_QFYS01000003.1"/>
</dbReference>
<dbReference type="Proteomes" id="UP000249524">
    <property type="component" value="Unassembled WGS sequence"/>
</dbReference>
<sequence>MTALSRLFLPAHALLSRPVSDIAPGRLVLRMAHGGEKSAKLGIRFDFDDGRFVLPVLGQENLDGHRAVEVTGNDERAYQVGLEFSLEADLEAPVRGWGVRDARAGELACGASGCALIVGLHPLGRYPFNTPIRLSDWTKGMESELDTVFGGWRVRITIPQSEPVYINPVRAAGPGAAA</sequence>